<dbReference type="Gene3D" id="2.170.130.10">
    <property type="entry name" value="TonB-dependent receptor, plug domain"/>
    <property type="match status" value="1"/>
</dbReference>
<name>A0ABY4X8Y1_9SPHN</name>
<feature type="region of interest" description="Disordered" evidence="10">
    <location>
        <begin position="32"/>
        <end position="60"/>
    </location>
</feature>
<dbReference type="PANTHER" id="PTHR47234">
    <property type="match status" value="1"/>
</dbReference>
<keyword evidence="7 8" id="KW-0998">Cell outer membrane</keyword>
<dbReference type="RefSeq" id="WP_252167135.1">
    <property type="nucleotide sequence ID" value="NZ_CP084930.1"/>
</dbReference>
<keyword evidence="11" id="KW-0732">Signal</keyword>
<keyword evidence="2 8" id="KW-0813">Transport</keyword>
<dbReference type="PROSITE" id="PS52016">
    <property type="entry name" value="TONB_DEPENDENT_REC_3"/>
    <property type="match status" value="1"/>
</dbReference>
<protein>
    <submittedName>
        <fullName evidence="14">TonB-dependent receptor</fullName>
    </submittedName>
</protein>
<evidence type="ECO:0000259" key="13">
    <source>
        <dbReference type="Pfam" id="PF07715"/>
    </source>
</evidence>
<keyword evidence="14" id="KW-0675">Receptor</keyword>
<evidence type="ECO:0000256" key="11">
    <source>
        <dbReference type="SAM" id="SignalP"/>
    </source>
</evidence>
<evidence type="ECO:0000259" key="12">
    <source>
        <dbReference type="Pfam" id="PF00593"/>
    </source>
</evidence>
<keyword evidence="15" id="KW-1185">Reference proteome</keyword>
<keyword evidence="4 8" id="KW-0812">Transmembrane</keyword>
<dbReference type="PANTHER" id="PTHR47234:SF2">
    <property type="entry name" value="TONB-DEPENDENT RECEPTOR"/>
    <property type="match status" value="1"/>
</dbReference>
<evidence type="ECO:0000256" key="7">
    <source>
        <dbReference type="ARBA" id="ARBA00023237"/>
    </source>
</evidence>
<evidence type="ECO:0000313" key="15">
    <source>
        <dbReference type="Proteomes" id="UP001056937"/>
    </source>
</evidence>
<evidence type="ECO:0000256" key="4">
    <source>
        <dbReference type="ARBA" id="ARBA00022692"/>
    </source>
</evidence>
<keyword evidence="5 9" id="KW-0798">TonB box</keyword>
<feature type="domain" description="TonB-dependent receptor plug" evidence="13">
    <location>
        <begin position="76"/>
        <end position="186"/>
    </location>
</feature>
<comment type="similarity">
    <text evidence="8 9">Belongs to the TonB-dependent receptor family.</text>
</comment>
<dbReference type="Gene3D" id="2.40.170.20">
    <property type="entry name" value="TonB-dependent receptor, beta-barrel domain"/>
    <property type="match status" value="1"/>
</dbReference>
<dbReference type="InterPro" id="IPR036942">
    <property type="entry name" value="Beta-barrel_TonB_sf"/>
</dbReference>
<evidence type="ECO:0000256" key="10">
    <source>
        <dbReference type="SAM" id="MobiDB-lite"/>
    </source>
</evidence>
<feature type="signal peptide" evidence="11">
    <location>
        <begin position="1"/>
        <end position="28"/>
    </location>
</feature>
<organism evidence="14 15">
    <name type="scientific">Sphingomonas morindae</name>
    <dbReference type="NCBI Taxonomy" id="1541170"/>
    <lineage>
        <taxon>Bacteria</taxon>
        <taxon>Pseudomonadati</taxon>
        <taxon>Pseudomonadota</taxon>
        <taxon>Alphaproteobacteria</taxon>
        <taxon>Sphingomonadales</taxon>
        <taxon>Sphingomonadaceae</taxon>
        <taxon>Sphingomonas</taxon>
    </lineage>
</organism>
<dbReference type="Pfam" id="PF00593">
    <property type="entry name" value="TonB_dep_Rec_b-barrel"/>
    <property type="match status" value="1"/>
</dbReference>
<gene>
    <name evidence="14" type="ORF">LHA26_02250</name>
</gene>
<keyword evidence="3 8" id="KW-1134">Transmembrane beta strand</keyword>
<comment type="subcellular location">
    <subcellularLocation>
        <location evidence="1 8">Cell outer membrane</location>
        <topology evidence="1 8">Multi-pass membrane protein</topology>
    </subcellularLocation>
</comment>
<accession>A0ABY4X8Y1</accession>
<evidence type="ECO:0000256" key="1">
    <source>
        <dbReference type="ARBA" id="ARBA00004571"/>
    </source>
</evidence>
<keyword evidence="6 8" id="KW-0472">Membrane</keyword>
<sequence>MTSKSIARRLLGTTFIAGVVLTCAPAFAQTAPASSATPAGSDPGASITPAGVNGGDQTGNNAIVVTGSRIPQPNLTSASPVTVLNSQAAKLQGTTRIEDLINTLPQAFASQGSAVSNGSSGTATVNLRNLGDQRTLVLVNGRRLMPGDPTSPTADLNFIPTALVKRVDVLTGGASSVYGSDAVAGVVNFILDTDFTGFGVDTQYGLYQHDNRDRYSQQLNAAAGYSAPSGNSANGHTIDANVKLGAGFDDNRGHVVAYFGYRKISAVDQSTRDYSNCGLSALSTGGYTCSGSATSFPAVLNLVSGGRYQVAPNGGLTRNVALFNANPYNYYQRPDERYTAGFFGHYDVADFFKPYAEFGFMADHTNAVIAPSGDFSNTTTINCNNPYLSATQSAVLCAPGNLVLNDPSNNASGAATFRNPDGTLYNKANVAIGRRNVEGGGRDADIRHTDFRIVLGTKGDVAKGLSYDAYFQYGETQYNLIYRNEFSVSRLNNAIDVISDANGNPACRAAITGADANCVPVNFFSSDPLSAAALNYLQVPGFQNGDNKETVVNASLTFLGDEYGLRSPFADHGLGLNFGAEYRRESLRLEVDNEFATGDLAGQGGPTLPLSGAFNVREVFVEAQLPLVEDKPFFHSLSVDGGFRYSDYSTSGSVESYKGQLTWAPIRDITFRGGYNRAVRAANVQELFQAQSVQIDGSTDPCAGTNPTFSAAQCVNLGVPTSRYGSILDNPSQQYNGLVGGNPQLKPETADTYTVGVILQPSFLRGFSASVDAFSIKVKNLIGTVGADVILQQCGLTGAAEFCNRVHRDQFGTLFLTSNGYVEDTNLNAGFLKTRGIDTNVSYNYRSSRWGTFGLSMVGTYLDEFRRNVVPADYDCAGFFGGTCGTPAPKWRHTARLSWTSPADIGLSLNWRFFGKVRYDKTSSQPDLAGSYGPSDARIGAQSYFDLVATTRVGDHLDMRLGVNNIADKKPPILSQAAAPIGSFGNGNTYPTVYDALGRYIFLGLSVNY</sequence>
<evidence type="ECO:0000256" key="3">
    <source>
        <dbReference type="ARBA" id="ARBA00022452"/>
    </source>
</evidence>
<dbReference type="Proteomes" id="UP001056937">
    <property type="component" value="Chromosome 1"/>
</dbReference>
<feature type="chain" id="PRO_5046210865" evidence="11">
    <location>
        <begin position="29"/>
        <end position="1009"/>
    </location>
</feature>
<dbReference type="InterPro" id="IPR039426">
    <property type="entry name" value="TonB-dep_rcpt-like"/>
</dbReference>
<evidence type="ECO:0000256" key="8">
    <source>
        <dbReference type="PROSITE-ProRule" id="PRU01360"/>
    </source>
</evidence>
<feature type="compositionally biased region" description="Low complexity" evidence="10">
    <location>
        <begin position="32"/>
        <end position="46"/>
    </location>
</feature>
<evidence type="ECO:0000256" key="5">
    <source>
        <dbReference type="ARBA" id="ARBA00023077"/>
    </source>
</evidence>
<dbReference type="Pfam" id="PF07715">
    <property type="entry name" value="Plug"/>
    <property type="match status" value="1"/>
</dbReference>
<reference evidence="14" key="1">
    <citation type="journal article" date="2022" name="Toxins">
        <title>Genomic Analysis of Sphingopyxis sp. USTB-05 for Biodegrading Cyanobacterial Hepatotoxins.</title>
        <authorList>
            <person name="Liu C."/>
            <person name="Xu Q."/>
            <person name="Zhao Z."/>
            <person name="Zhang H."/>
            <person name="Liu X."/>
            <person name="Yin C."/>
            <person name="Liu Y."/>
            <person name="Yan H."/>
        </authorList>
    </citation>
    <scope>NUCLEOTIDE SEQUENCE</scope>
    <source>
        <strain evidence="14">NBD5</strain>
    </source>
</reference>
<dbReference type="EMBL" id="CP084930">
    <property type="protein sequence ID" value="USI73324.1"/>
    <property type="molecule type" value="Genomic_DNA"/>
</dbReference>
<proteinExistence type="inferred from homology"/>
<evidence type="ECO:0000256" key="6">
    <source>
        <dbReference type="ARBA" id="ARBA00023136"/>
    </source>
</evidence>
<feature type="domain" description="TonB-dependent receptor-like beta-barrel" evidence="12">
    <location>
        <begin position="432"/>
        <end position="966"/>
    </location>
</feature>
<dbReference type="InterPro" id="IPR037066">
    <property type="entry name" value="Plug_dom_sf"/>
</dbReference>
<dbReference type="InterPro" id="IPR012910">
    <property type="entry name" value="Plug_dom"/>
</dbReference>
<evidence type="ECO:0000313" key="14">
    <source>
        <dbReference type="EMBL" id="USI73324.1"/>
    </source>
</evidence>
<dbReference type="InterPro" id="IPR000531">
    <property type="entry name" value="Beta-barrel_TonB"/>
</dbReference>
<evidence type="ECO:0000256" key="9">
    <source>
        <dbReference type="RuleBase" id="RU003357"/>
    </source>
</evidence>
<evidence type="ECO:0000256" key="2">
    <source>
        <dbReference type="ARBA" id="ARBA00022448"/>
    </source>
</evidence>
<dbReference type="SUPFAM" id="SSF56935">
    <property type="entry name" value="Porins"/>
    <property type="match status" value="1"/>
</dbReference>